<comment type="caution">
    <text evidence="8">The sequence shown here is derived from an EMBL/GenBank/DDBJ whole genome shotgun (WGS) entry which is preliminary data.</text>
</comment>
<evidence type="ECO:0000256" key="5">
    <source>
        <dbReference type="ARBA" id="ARBA00023004"/>
    </source>
</evidence>
<dbReference type="SUPFAM" id="SSF46458">
    <property type="entry name" value="Globin-like"/>
    <property type="match status" value="1"/>
</dbReference>
<evidence type="ECO:0000259" key="7">
    <source>
        <dbReference type="PROSITE" id="PS01033"/>
    </source>
</evidence>
<evidence type="ECO:0000256" key="4">
    <source>
        <dbReference type="ARBA" id="ARBA00022723"/>
    </source>
</evidence>
<organism evidence="8 9">
    <name type="scientific">Hypothenemus hampei</name>
    <name type="common">Coffee berry borer</name>
    <dbReference type="NCBI Taxonomy" id="57062"/>
    <lineage>
        <taxon>Eukaryota</taxon>
        <taxon>Metazoa</taxon>
        <taxon>Ecdysozoa</taxon>
        <taxon>Arthropoda</taxon>
        <taxon>Hexapoda</taxon>
        <taxon>Insecta</taxon>
        <taxon>Pterygota</taxon>
        <taxon>Neoptera</taxon>
        <taxon>Endopterygota</taxon>
        <taxon>Coleoptera</taxon>
        <taxon>Polyphaga</taxon>
        <taxon>Cucujiformia</taxon>
        <taxon>Curculionidae</taxon>
        <taxon>Scolytinae</taxon>
        <taxon>Hypothenemus</taxon>
    </lineage>
</organism>
<dbReference type="InterPro" id="IPR009050">
    <property type="entry name" value="Globin-like_sf"/>
</dbReference>
<comment type="similarity">
    <text evidence="6">Belongs to the globin family.</text>
</comment>
<dbReference type="InterPro" id="IPR012292">
    <property type="entry name" value="Globin/Proto"/>
</dbReference>
<keyword evidence="1 6" id="KW-0813">Transport</keyword>
<evidence type="ECO:0000313" key="9">
    <source>
        <dbReference type="Proteomes" id="UP001566132"/>
    </source>
</evidence>
<evidence type="ECO:0000256" key="2">
    <source>
        <dbReference type="ARBA" id="ARBA00022617"/>
    </source>
</evidence>
<dbReference type="Gene3D" id="1.10.490.10">
    <property type="entry name" value="Globins"/>
    <property type="match status" value="1"/>
</dbReference>
<accession>A0ABD1EHA0</accession>
<dbReference type="Pfam" id="PF00042">
    <property type="entry name" value="Globin"/>
    <property type="match status" value="1"/>
</dbReference>
<dbReference type="InterPro" id="IPR000971">
    <property type="entry name" value="Globin"/>
</dbReference>
<dbReference type="Proteomes" id="UP001566132">
    <property type="component" value="Unassembled WGS sequence"/>
</dbReference>
<evidence type="ECO:0000256" key="6">
    <source>
        <dbReference type="RuleBase" id="RU000356"/>
    </source>
</evidence>
<dbReference type="PANTHER" id="PTHR47217">
    <property type="entry name" value="GLOBIN-LIKE PROTEIN"/>
    <property type="match status" value="1"/>
</dbReference>
<dbReference type="PANTHER" id="PTHR47217:SF1">
    <property type="entry name" value="GLOBIN-LIKE PROTEIN"/>
    <property type="match status" value="1"/>
</dbReference>
<dbReference type="EMBL" id="JBDJPC010000007">
    <property type="protein sequence ID" value="KAL1494038.1"/>
    <property type="molecule type" value="Genomic_DNA"/>
</dbReference>
<dbReference type="PROSITE" id="PS01033">
    <property type="entry name" value="GLOBIN"/>
    <property type="match status" value="1"/>
</dbReference>
<keyword evidence="9" id="KW-1185">Reference proteome</keyword>
<name>A0ABD1EHA0_HYPHA</name>
<gene>
    <name evidence="8" type="ORF">ABEB36_009704</name>
</gene>
<dbReference type="AlphaFoldDB" id="A0ABD1EHA0"/>
<evidence type="ECO:0000256" key="3">
    <source>
        <dbReference type="ARBA" id="ARBA00022621"/>
    </source>
</evidence>
<dbReference type="InterPro" id="IPR044399">
    <property type="entry name" value="Mb-like_M"/>
</dbReference>
<sequence length="173" mass="20113">MGNIISYLWGYSGRNDDPDPDTNLTTRDKIILKTTWKKLTNGKANLQIGMALFLNLFQKHPEYHQLFPFRDLPLDQLPENDRFKAHCITLMYAFSSIIENIDNVQMLEQLLAKQGVNHVSRNVPNKAYLELKEVLMDLFGKSLNELELATWKKFFDYGFGVMIKNADVHRNAY</sequence>
<dbReference type="CDD" id="cd01040">
    <property type="entry name" value="Mb-like"/>
    <property type="match status" value="1"/>
</dbReference>
<dbReference type="GO" id="GO:0005344">
    <property type="term" value="F:oxygen carrier activity"/>
    <property type="evidence" value="ECO:0007669"/>
    <property type="project" value="UniProtKB-KW"/>
</dbReference>
<protein>
    <recommendedName>
        <fullName evidence="7">Globin domain-containing protein</fullName>
    </recommendedName>
</protein>
<keyword evidence="5" id="KW-0408">Iron</keyword>
<proteinExistence type="inferred from homology"/>
<feature type="domain" description="Globin" evidence="7">
    <location>
        <begin position="23"/>
        <end position="167"/>
    </location>
</feature>
<evidence type="ECO:0000256" key="1">
    <source>
        <dbReference type="ARBA" id="ARBA00022448"/>
    </source>
</evidence>
<keyword evidence="2 6" id="KW-0349">Heme</keyword>
<evidence type="ECO:0000313" key="8">
    <source>
        <dbReference type="EMBL" id="KAL1494038.1"/>
    </source>
</evidence>
<keyword evidence="3 6" id="KW-0561">Oxygen transport</keyword>
<keyword evidence="4" id="KW-0479">Metal-binding</keyword>
<dbReference type="GO" id="GO:0046872">
    <property type="term" value="F:metal ion binding"/>
    <property type="evidence" value="ECO:0007669"/>
    <property type="project" value="UniProtKB-KW"/>
</dbReference>
<reference evidence="8 9" key="1">
    <citation type="submission" date="2024-05" db="EMBL/GenBank/DDBJ databases">
        <title>Genetic variation in Jamaican populations of the coffee berry borer (Hypothenemus hampei).</title>
        <authorList>
            <person name="Errbii M."/>
            <person name="Myrie A."/>
        </authorList>
    </citation>
    <scope>NUCLEOTIDE SEQUENCE [LARGE SCALE GENOMIC DNA]</scope>
    <source>
        <strain evidence="8">JA-Hopewell-2020-01-JO</strain>
        <tissue evidence="8">Whole body</tissue>
    </source>
</reference>